<proteinExistence type="inferred from homology"/>
<keyword evidence="6 7" id="KW-0472">Membrane</keyword>
<feature type="transmembrane region" description="Helical" evidence="7">
    <location>
        <begin position="351"/>
        <end position="373"/>
    </location>
</feature>
<feature type="transmembrane region" description="Helical" evidence="7">
    <location>
        <begin position="59"/>
        <end position="78"/>
    </location>
</feature>
<feature type="transmembrane region" description="Helical" evidence="7">
    <location>
        <begin position="385"/>
        <end position="403"/>
    </location>
</feature>
<name>A0A845L8E4_9FIRM</name>
<evidence type="ECO:0000256" key="6">
    <source>
        <dbReference type="ARBA" id="ARBA00023136"/>
    </source>
</evidence>
<reference evidence="8 9" key="1">
    <citation type="submission" date="2020-01" db="EMBL/GenBank/DDBJ databases">
        <title>Whole-genome sequence of Heliobacterium undosum DSM 13378.</title>
        <authorList>
            <person name="Kyndt J.A."/>
            <person name="Meyer T.E."/>
        </authorList>
    </citation>
    <scope>NUCLEOTIDE SEQUENCE [LARGE SCALE GENOMIC DNA]</scope>
    <source>
        <strain evidence="8 9">DSM 13378</strain>
    </source>
</reference>
<protein>
    <submittedName>
        <fullName evidence="8">Xanthine permease</fullName>
    </submittedName>
</protein>
<keyword evidence="3" id="KW-0813">Transport</keyword>
<dbReference type="PANTHER" id="PTHR42810:SF4">
    <property type="entry name" value="URIC ACID TRANSPORTER UACT"/>
    <property type="match status" value="1"/>
</dbReference>
<evidence type="ECO:0000256" key="5">
    <source>
        <dbReference type="ARBA" id="ARBA00022989"/>
    </source>
</evidence>
<feature type="transmembrane region" description="Helical" evidence="7">
    <location>
        <begin position="415"/>
        <end position="435"/>
    </location>
</feature>
<comment type="subcellular location">
    <subcellularLocation>
        <location evidence="1">Membrane</location>
        <topology evidence="1">Multi-pass membrane protein</topology>
    </subcellularLocation>
</comment>
<evidence type="ECO:0000313" key="8">
    <source>
        <dbReference type="EMBL" id="MZP31064.1"/>
    </source>
</evidence>
<keyword evidence="5 7" id="KW-1133">Transmembrane helix</keyword>
<gene>
    <name evidence="8" type="ORF">GTO91_15215</name>
</gene>
<dbReference type="Pfam" id="PF00860">
    <property type="entry name" value="Xan_ur_permease"/>
    <property type="match status" value="1"/>
</dbReference>
<dbReference type="EMBL" id="WXEY01000024">
    <property type="protein sequence ID" value="MZP31064.1"/>
    <property type="molecule type" value="Genomic_DNA"/>
</dbReference>
<evidence type="ECO:0000313" key="9">
    <source>
        <dbReference type="Proteomes" id="UP000463470"/>
    </source>
</evidence>
<dbReference type="InterPro" id="IPR006043">
    <property type="entry name" value="NCS2"/>
</dbReference>
<keyword evidence="9" id="KW-1185">Reference proteome</keyword>
<comment type="caution">
    <text evidence="8">The sequence shown here is derived from an EMBL/GenBank/DDBJ whole genome shotgun (WGS) entry which is preliminary data.</text>
</comment>
<dbReference type="GO" id="GO:0042907">
    <property type="term" value="F:xanthine transmembrane transporter activity"/>
    <property type="evidence" value="ECO:0007669"/>
    <property type="project" value="TreeGrafter"/>
</dbReference>
<organism evidence="8 9">
    <name type="scientific">Heliomicrobium undosum</name>
    <dbReference type="NCBI Taxonomy" id="121734"/>
    <lineage>
        <taxon>Bacteria</taxon>
        <taxon>Bacillati</taxon>
        <taxon>Bacillota</taxon>
        <taxon>Clostridia</taxon>
        <taxon>Eubacteriales</taxon>
        <taxon>Heliobacteriaceae</taxon>
        <taxon>Heliomicrobium</taxon>
    </lineage>
</organism>
<evidence type="ECO:0000256" key="7">
    <source>
        <dbReference type="SAM" id="Phobius"/>
    </source>
</evidence>
<dbReference type="OrthoDB" id="9805749at2"/>
<feature type="transmembrane region" description="Helical" evidence="7">
    <location>
        <begin position="237"/>
        <end position="258"/>
    </location>
</feature>
<feature type="transmembrane region" description="Helical" evidence="7">
    <location>
        <begin position="323"/>
        <end position="345"/>
    </location>
</feature>
<feature type="transmembrane region" description="Helical" evidence="7">
    <location>
        <begin position="172"/>
        <end position="190"/>
    </location>
</feature>
<evidence type="ECO:0000256" key="2">
    <source>
        <dbReference type="ARBA" id="ARBA00008821"/>
    </source>
</evidence>
<evidence type="ECO:0000256" key="4">
    <source>
        <dbReference type="ARBA" id="ARBA00022692"/>
    </source>
</evidence>
<comment type="similarity">
    <text evidence="2">Belongs to the nucleobase:cation symporter-2 (NCS2) (TC 2.A.40) family.</text>
</comment>
<dbReference type="PANTHER" id="PTHR42810">
    <property type="entry name" value="PURINE PERMEASE C1399.01C-RELATED"/>
    <property type="match status" value="1"/>
</dbReference>
<dbReference type="GO" id="GO:0005886">
    <property type="term" value="C:plasma membrane"/>
    <property type="evidence" value="ECO:0007669"/>
    <property type="project" value="TreeGrafter"/>
</dbReference>
<dbReference type="Proteomes" id="UP000463470">
    <property type="component" value="Unassembled WGS sequence"/>
</dbReference>
<accession>A0A845L8E4</accession>
<feature type="transmembrane region" description="Helical" evidence="7">
    <location>
        <begin position="197"/>
        <end position="217"/>
    </location>
</feature>
<evidence type="ECO:0000256" key="1">
    <source>
        <dbReference type="ARBA" id="ARBA00004141"/>
    </source>
</evidence>
<dbReference type="NCBIfam" id="NF037981">
    <property type="entry name" value="NCS2_1"/>
    <property type="match status" value="1"/>
</dbReference>
<feature type="transmembrane region" description="Helical" evidence="7">
    <location>
        <begin position="140"/>
        <end position="160"/>
    </location>
</feature>
<dbReference type="AlphaFoldDB" id="A0A845L8E4"/>
<feature type="transmembrane region" description="Helical" evidence="7">
    <location>
        <begin position="26"/>
        <end position="47"/>
    </location>
</feature>
<evidence type="ECO:0000256" key="3">
    <source>
        <dbReference type="ARBA" id="ARBA00022448"/>
    </source>
</evidence>
<sequence>MLGVSLLDKPSYRYGLDERPPLGENLIFGLQWLAITVPLIIILGKIVAASHFADPAAQILYLQKLFFTTAVMLLIQVYRGHRLPLITGPASVLLIGITANAGSSIDAMYTATIIGGGLLTLAGATGWLDHLKGLFPPRVVAVILLLIAFTLLPTIMNLIIAPGTGVSPPLHLLFSLAFLAVLVSISRVLTGLWKSTLIIWAMLAGSLVYFLVFSPAAVDMSGSAGAVPTFASFFHEFTLHFSLEPALIVSFLFTYLALFINDLGSMQSVGSMVGATEMQARISRGVTVTGLMNILSGFLGVIGPVNFSLSPGVIASTRCASRFTLAPTAILLFLISFFPAVIHWLGNIPPVVIGTLLLYIMCAQVATGLRIIYESENPLSMDNGYIVGLPVLLGTVISFLPPAVTAGFPAMWRPILGNGFVVGVVAVLLLEHVLFRKKG</sequence>
<feature type="transmembrane region" description="Helical" evidence="7">
    <location>
        <begin position="107"/>
        <end position="128"/>
    </location>
</feature>
<keyword evidence="4 7" id="KW-0812">Transmembrane</keyword>